<name>A0AAU9RGT6_THLAR</name>
<evidence type="ECO:0000313" key="4">
    <source>
        <dbReference type="EMBL" id="CAH2041073.1"/>
    </source>
</evidence>
<protein>
    <recommendedName>
        <fullName evidence="3">RGS domain-containing protein</fullName>
    </recommendedName>
</protein>
<comment type="caution">
    <text evidence="4">The sequence shown here is derived from an EMBL/GenBank/DDBJ whole genome shotgun (WGS) entry which is preliminary data.</text>
</comment>
<dbReference type="Gene3D" id="1.10.167.10">
    <property type="entry name" value="Regulator of G-protein Signalling 4, domain 2"/>
    <property type="match status" value="1"/>
</dbReference>
<accession>A0AAU9RGT6</accession>
<feature type="transmembrane region" description="Helical" evidence="2">
    <location>
        <begin position="209"/>
        <end position="229"/>
    </location>
</feature>
<keyword evidence="2" id="KW-0472">Membrane</keyword>
<feature type="domain" description="RGS" evidence="3">
    <location>
        <begin position="278"/>
        <end position="396"/>
    </location>
</feature>
<organism evidence="4 5">
    <name type="scientific">Thlaspi arvense</name>
    <name type="common">Field penny-cress</name>
    <dbReference type="NCBI Taxonomy" id="13288"/>
    <lineage>
        <taxon>Eukaryota</taxon>
        <taxon>Viridiplantae</taxon>
        <taxon>Streptophyta</taxon>
        <taxon>Embryophyta</taxon>
        <taxon>Tracheophyta</taxon>
        <taxon>Spermatophyta</taxon>
        <taxon>Magnoliopsida</taxon>
        <taxon>eudicotyledons</taxon>
        <taxon>Gunneridae</taxon>
        <taxon>Pentapetalae</taxon>
        <taxon>rosids</taxon>
        <taxon>malvids</taxon>
        <taxon>Brassicales</taxon>
        <taxon>Brassicaceae</taxon>
        <taxon>Thlaspideae</taxon>
        <taxon>Thlaspi</taxon>
    </lineage>
</organism>
<proteinExistence type="predicted"/>
<dbReference type="PROSITE" id="PS50132">
    <property type="entry name" value="RGS"/>
    <property type="match status" value="1"/>
</dbReference>
<evidence type="ECO:0000259" key="3">
    <source>
        <dbReference type="PROSITE" id="PS50132"/>
    </source>
</evidence>
<keyword evidence="2" id="KW-1133">Transmembrane helix</keyword>
<dbReference type="AlphaFoldDB" id="A0AAU9RGT6"/>
<sequence length="449" mass="51897">MKLLTWSTLPFLIHKVPRPKGSSFWLPALQVFASFNLLLSIVVGYTYSDMPQQYLLMIDADVCQFLEIQKKALVAVLLYLGRTEGYNYDYRKSTLTNFETLVFSQYYRRHLPPIRTYVIAACNNVVHTRKPLNYRCHMQTQWTIPVVCFHALYVAALVGYTGAIRHVEFRFHELNDLWRGIIVSTSSIGIWVIAYLFNEIHEEIEWLQVASRFCLLTMASIFLLAFFSISSSQPLISQLSLRKKDDREFESMGQALGIPDSGPLLQRELPPVIDPNEPLDKLLLDKRFRQSFMAFADSCLAGESVHFYDEVHERNKIPVDDTVRRIYMARHIIEKYIVAGSTMEVNISHRNRQEILTTANLAHPALFKNALNELLQLMKMNLAKDYWSSMYFVRFQEEASMRTTGHELEQVAAWNFSPRLSAVHGVDDPFHQEHHSKDSGLGSHDLDRP</sequence>
<evidence type="ECO:0000313" key="5">
    <source>
        <dbReference type="Proteomes" id="UP000836841"/>
    </source>
</evidence>
<feature type="transmembrane region" description="Helical" evidence="2">
    <location>
        <begin position="24"/>
        <end position="47"/>
    </location>
</feature>
<dbReference type="PANTHER" id="PTHR10845:SF192">
    <property type="entry name" value="DOUBLE HIT, ISOFORM B"/>
    <property type="match status" value="1"/>
</dbReference>
<feature type="transmembrane region" description="Helical" evidence="2">
    <location>
        <begin position="142"/>
        <end position="165"/>
    </location>
</feature>
<dbReference type="Proteomes" id="UP000836841">
    <property type="component" value="Unassembled WGS sequence"/>
</dbReference>
<feature type="transmembrane region" description="Helical" evidence="2">
    <location>
        <begin position="177"/>
        <end position="197"/>
    </location>
</feature>
<evidence type="ECO:0000256" key="1">
    <source>
        <dbReference type="SAM" id="MobiDB-lite"/>
    </source>
</evidence>
<keyword evidence="2" id="KW-0812">Transmembrane</keyword>
<dbReference type="PANTHER" id="PTHR10845">
    <property type="entry name" value="REGULATOR OF G PROTEIN SIGNALING"/>
    <property type="match status" value="1"/>
</dbReference>
<dbReference type="InterPro" id="IPR036305">
    <property type="entry name" value="RGS_sf"/>
</dbReference>
<gene>
    <name evidence="4" type="ORF">TAV2_LOCUS4376</name>
</gene>
<dbReference type="SMART" id="SM00315">
    <property type="entry name" value="RGS"/>
    <property type="match status" value="1"/>
</dbReference>
<evidence type="ECO:0000256" key="2">
    <source>
        <dbReference type="SAM" id="Phobius"/>
    </source>
</evidence>
<reference evidence="4 5" key="1">
    <citation type="submission" date="2022-03" db="EMBL/GenBank/DDBJ databases">
        <authorList>
            <person name="Nunn A."/>
            <person name="Chopra R."/>
            <person name="Nunn A."/>
            <person name="Contreras Garrido A."/>
        </authorList>
    </citation>
    <scope>NUCLEOTIDE SEQUENCE [LARGE SCALE GENOMIC DNA]</scope>
</reference>
<dbReference type="InterPro" id="IPR044926">
    <property type="entry name" value="RGS_subdomain_2"/>
</dbReference>
<keyword evidence="5" id="KW-1185">Reference proteome</keyword>
<dbReference type="SUPFAM" id="SSF48097">
    <property type="entry name" value="Regulator of G-protein signaling, RGS"/>
    <property type="match status" value="1"/>
</dbReference>
<dbReference type="InterPro" id="IPR016137">
    <property type="entry name" value="RGS"/>
</dbReference>
<dbReference type="Pfam" id="PF00615">
    <property type="entry name" value="RGS"/>
    <property type="match status" value="1"/>
</dbReference>
<feature type="region of interest" description="Disordered" evidence="1">
    <location>
        <begin position="428"/>
        <end position="449"/>
    </location>
</feature>
<dbReference type="EMBL" id="CAJVSB020000071">
    <property type="protein sequence ID" value="CAH2041073.1"/>
    <property type="molecule type" value="Genomic_DNA"/>
</dbReference>